<protein>
    <submittedName>
        <fullName evidence="2">Uncharacterized protein</fullName>
    </submittedName>
</protein>
<dbReference type="EMBL" id="MU853334">
    <property type="protein sequence ID" value="KAK4115869.1"/>
    <property type="molecule type" value="Genomic_DNA"/>
</dbReference>
<evidence type="ECO:0000256" key="1">
    <source>
        <dbReference type="SAM" id="MobiDB-lite"/>
    </source>
</evidence>
<gene>
    <name evidence="2" type="ORF">N656DRAFT_795557</name>
</gene>
<dbReference type="Proteomes" id="UP001302812">
    <property type="component" value="Unassembled WGS sequence"/>
</dbReference>
<reference evidence="2" key="2">
    <citation type="submission" date="2023-05" db="EMBL/GenBank/DDBJ databases">
        <authorList>
            <consortium name="Lawrence Berkeley National Laboratory"/>
            <person name="Steindorff A."/>
            <person name="Hensen N."/>
            <person name="Bonometti L."/>
            <person name="Westerberg I."/>
            <person name="Brannstrom I.O."/>
            <person name="Guillou S."/>
            <person name="Cros-Aarteil S."/>
            <person name="Calhoun S."/>
            <person name="Haridas S."/>
            <person name="Kuo A."/>
            <person name="Mondo S."/>
            <person name="Pangilinan J."/>
            <person name="Riley R."/>
            <person name="Labutti K."/>
            <person name="Andreopoulos B."/>
            <person name="Lipzen A."/>
            <person name="Chen C."/>
            <person name="Yanf M."/>
            <person name="Daum C."/>
            <person name="Ng V."/>
            <person name="Clum A."/>
            <person name="Ohm R."/>
            <person name="Martin F."/>
            <person name="Silar P."/>
            <person name="Natvig D."/>
            <person name="Lalanne C."/>
            <person name="Gautier V."/>
            <person name="Ament-Velasquez S.L."/>
            <person name="Kruys A."/>
            <person name="Hutchinson M.I."/>
            <person name="Powell A.J."/>
            <person name="Barry K."/>
            <person name="Miller A.N."/>
            <person name="Grigoriev I.V."/>
            <person name="Debuchy R."/>
            <person name="Gladieux P."/>
            <person name="Thoren M.H."/>
            <person name="Johannesson H."/>
        </authorList>
    </citation>
    <scope>NUCLEOTIDE SEQUENCE</scope>
    <source>
        <strain evidence="2">CBS 508.74</strain>
    </source>
</reference>
<dbReference type="RefSeq" id="XP_064673439.1">
    <property type="nucleotide sequence ID" value="XM_064817428.1"/>
</dbReference>
<evidence type="ECO:0000313" key="3">
    <source>
        <dbReference type="Proteomes" id="UP001302812"/>
    </source>
</evidence>
<comment type="caution">
    <text evidence="2">The sequence shown here is derived from an EMBL/GenBank/DDBJ whole genome shotgun (WGS) entry which is preliminary data.</text>
</comment>
<accession>A0AAN6YWV1</accession>
<sequence length="122" mass="14322">MRNRSSKRVDPLRAKEVSRIEKPRRPQRDRRELPSWYYRVYAFSYNGDRDVEPWDFDEDISDLEEDKTQAGDGDEQLWREDEDEVEGQGEGEDEDKGGADCECDGEDPDCYCQFEDGDLRTG</sequence>
<proteinExistence type="predicted"/>
<name>A0AAN6YWV1_9PEZI</name>
<dbReference type="AlphaFoldDB" id="A0AAN6YWV1"/>
<keyword evidence="3" id="KW-1185">Reference proteome</keyword>
<reference evidence="2" key="1">
    <citation type="journal article" date="2023" name="Mol. Phylogenet. Evol.">
        <title>Genome-scale phylogeny and comparative genomics of the fungal order Sordariales.</title>
        <authorList>
            <person name="Hensen N."/>
            <person name="Bonometti L."/>
            <person name="Westerberg I."/>
            <person name="Brannstrom I.O."/>
            <person name="Guillou S."/>
            <person name="Cros-Aarteil S."/>
            <person name="Calhoun S."/>
            <person name="Haridas S."/>
            <person name="Kuo A."/>
            <person name="Mondo S."/>
            <person name="Pangilinan J."/>
            <person name="Riley R."/>
            <person name="LaButti K."/>
            <person name="Andreopoulos B."/>
            <person name="Lipzen A."/>
            <person name="Chen C."/>
            <person name="Yan M."/>
            <person name="Daum C."/>
            <person name="Ng V."/>
            <person name="Clum A."/>
            <person name="Steindorff A."/>
            <person name="Ohm R.A."/>
            <person name="Martin F."/>
            <person name="Silar P."/>
            <person name="Natvig D.O."/>
            <person name="Lalanne C."/>
            <person name="Gautier V."/>
            <person name="Ament-Velasquez S.L."/>
            <person name="Kruys A."/>
            <person name="Hutchinson M.I."/>
            <person name="Powell A.J."/>
            <person name="Barry K."/>
            <person name="Miller A.N."/>
            <person name="Grigoriev I.V."/>
            <person name="Debuchy R."/>
            <person name="Gladieux P."/>
            <person name="Hiltunen Thoren M."/>
            <person name="Johannesson H."/>
        </authorList>
    </citation>
    <scope>NUCLEOTIDE SEQUENCE</scope>
    <source>
        <strain evidence="2">CBS 508.74</strain>
    </source>
</reference>
<feature type="region of interest" description="Disordered" evidence="1">
    <location>
        <begin position="48"/>
        <end position="107"/>
    </location>
</feature>
<organism evidence="2 3">
    <name type="scientific">Canariomyces notabilis</name>
    <dbReference type="NCBI Taxonomy" id="2074819"/>
    <lineage>
        <taxon>Eukaryota</taxon>
        <taxon>Fungi</taxon>
        <taxon>Dikarya</taxon>
        <taxon>Ascomycota</taxon>
        <taxon>Pezizomycotina</taxon>
        <taxon>Sordariomycetes</taxon>
        <taxon>Sordariomycetidae</taxon>
        <taxon>Sordariales</taxon>
        <taxon>Chaetomiaceae</taxon>
        <taxon>Canariomyces</taxon>
    </lineage>
</organism>
<evidence type="ECO:0000313" key="2">
    <source>
        <dbReference type="EMBL" id="KAK4115869.1"/>
    </source>
</evidence>
<feature type="compositionally biased region" description="Basic and acidic residues" evidence="1">
    <location>
        <begin position="7"/>
        <end position="28"/>
    </location>
</feature>
<dbReference type="GeneID" id="89941553"/>
<feature type="compositionally biased region" description="Acidic residues" evidence="1">
    <location>
        <begin position="72"/>
        <end position="107"/>
    </location>
</feature>
<feature type="compositionally biased region" description="Acidic residues" evidence="1">
    <location>
        <begin position="53"/>
        <end position="65"/>
    </location>
</feature>
<feature type="region of interest" description="Disordered" evidence="1">
    <location>
        <begin position="1"/>
        <end position="28"/>
    </location>
</feature>